<protein>
    <recommendedName>
        <fullName evidence="3">Lipoprotein</fullName>
    </recommendedName>
</protein>
<accession>A0ABU4Q3G8</accession>
<dbReference type="Proteomes" id="UP001278050">
    <property type="component" value="Unassembled WGS sequence"/>
</dbReference>
<keyword evidence="2" id="KW-1185">Reference proteome</keyword>
<evidence type="ECO:0008006" key="3">
    <source>
        <dbReference type="Google" id="ProtNLM"/>
    </source>
</evidence>
<evidence type="ECO:0000313" key="2">
    <source>
        <dbReference type="Proteomes" id="UP001278050"/>
    </source>
</evidence>
<gene>
    <name evidence="1" type="ORF">SIM71_21930</name>
</gene>
<dbReference type="RefSeq" id="WP_238380600.1">
    <property type="nucleotide sequence ID" value="NZ_CBCSET010000002.1"/>
</dbReference>
<reference evidence="1 2" key="1">
    <citation type="submission" date="2023-11" db="EMBL/GenBank/DDBJ databases">
        <title>MicrobeMod: A computational toolkit for identifying prokaryotic methylation and restriction-modification with nanopore sequencing.</title>
        <authorList>
            <person name="Crits-Christoph A."/>
            <person name="Kang S.C."/>
            <person name="Lee H."/>
            <person name="Ostrov N."/>
        </authorList>
    </citation>
    <scope>NUCLEOTIDE SEQUENCE [LARGE SCALE GENOMIC DNA]</scope>
    <source>
        <strain evidence="1 2">ATCC BAA-571</strain>
    </source>
</reference>
<evidence type="ECO:0000313" key="1">
    <source>
        <dbReference type="EMBL" id="MDX5994731.1"/>
    </source>
</evidence>
<name>A0ABU4Q3G8_9GAMM</name>
<dbReference type="EMBL" id="JAWXXP010000001">
    <property type="protein sequence ID" value="MDX5994731.1"/>
    <property type="molecule type" value="Genomic_DNA"/>
</dbReference>
<proteinExistence type="predicted"/>
<comment type="caution">
    <text evidence="1">The sequence shown here is derived from an EMBL/GenBank/DDBJ whole genome shotgun (WGS) entry which is preliminary data.</text>
</comment>
<organism evidence="1 2">
    <name type="scientific">Ectopseudomonas alcaliphila</name>
    <dbReference type="NCBI Taxonomy" id="101564"/>
    <lineage>
        <taxon>Bacteria</taxon>
        <taxon>Pseudomonadati</taxon>
        <taxon>Pseudomonadota</taxon>
        <taxon>Gammaproteobacteria</taxon>
        <taxon>Pseudomonadales</taxon>
        <taxon>Pseudomonadaceae</taxon>
        <taxon>Ectopseudomonas</taxon>
    </lineage>
</organism>
<sequence>MQGISGVFQGAFMVHVFKPAVSLLMLSLLAGCAVKEYSAQLSDRVTAREGEPVSYLVGSIGPDSVMPAPQQYQRLLFRQRGSEWGAAAAYTNHGVRQTPQDIEEGQGRASVFVMALKPGDYELYDFQFFSLVNTGYGTYSTSQMAKEKFVVPLRLQPGKAYYIGEYRSRCITSQACLFIQRDRQARDEGIARAQVPQLPSLQYLQLPLERAKPFILPEKGDIQEQTKDRATP</sequence>